<dbReference type="Gene3D" id="3.40.50.1240">
    <property type="entry name" value="Phosphoglycerate mutase-like"/>
    <property type="match status" value="1"/>
</dbReference>
<dbReference type="Proteomes" id="UP001382727">
    <property type="component" value="Chromosome"/>
</dbReference>
<dbReference type="RefSeq" id="WP_338751448.1">
    <property type="nucleotide sequence ID" value="NZ_CP144913.1"/>
</dbReference>
<evidence type="ECO:0000256" key="2">
    <source>
        <dbReference type="ARBA" id="ARBA00023235"/>
    </source>
</evidence>
<dbReference type="CDD" id="cd07067">
    <property type="entry name" value="HP_PGM_like"/>
    <property type="match status" value="1"/>
</dbReference>
<dbReference type="GO" id="GO:0016787">
    <property type="term" value="F:hydrolase activity"/>
    <property type="evidence" value="ECO:0007669"/>
    <property type="project" value="UniProtKB-KW"/>
</dbReference>
<dbReference type="PANTHER" id="PTHR48100">
    <property type="entry name" value="BROAD-SPECIFICITY PHOSPHATASE YOR283W-RELATED"/>
    <property type="match status" value="1"/>
</dbReference>
<evidence type="ECO:0000313" key="4">
    <source>
        <dbReference type="Proteomes" id="UP001382727"/>
    </source>
</evidence>
<dbReference type="SMART" id="SM00855">
    <property type="entry name" value="PGAM"/>
    <property type="match status" value="1"/>
</dbReference>
<accession>A0ABZ2MKB1</accession>
<proteinExistence type="predicted"/>
<dbReference type="PIRSF" id="PIRSF000709">
    <property type="entry name" value="6PFK_2-Ptase"/>
    <property type="match status" value="1"/>
</dbReference>
<organism evidence="3 4">
    <name type="scientific">Janibacter alittae</name>
    <dbReference type="NCBI Taxonomy" id="3115209"/>
    <lineage>
        <taxon>Bacteria</taxon>
        <taxon>Bacillati</taxon>
        <taxon>Actinomycetota</taxon>
        <taxon>Actinomycetes</taxon>
        <taxon>Micrococcales</taxon>
        <taxon>Intrasporangiaceae</taxon>
        <taxon>Janibacter</taxon>
    </lineage>
</organism>
<dbReference type="InterPro" id="IPR029033">
    <property type="entry name" value="His_PPase_superfam"/>
</dbReference>
<keyword evidence="4" id="KW-1185">Reference proteome</keyword>
<gene>
    <name evidence="3" type="ORF">V1351_05365</name>
</gene>
<reference evidence="3 4" key="1">
    <citation type="submission" date="2024-02" db="EMBL/GenBank/DDBJ databases">
        <title>Janibacter sp. nov., isolated from gut of marine sandworm.</title>
        <authorList>
            <person name="Kim B."/>
            <person name="Jun M.O."/>
            <person name="Shin N.-R."/>
        </authorList>
    </citation>
    <scope>NUCLEOTIDE SEQUENCE [LARGE SCALE GENOMIC DNA]</scope>
    <source>
        <strain evidence="3 4">A1S7</strain>
    </source>
</reference>
<dbReference type="SUPFAM" id="SSF53254">
    <property type="entry name" value="Phosphoglycerate mutase-like"/>
    <property type="match status" value="1"/>
</dbReference>
<dbReference type="InterPro" id="IPR001345">
    <property type="entry name" value="PG/BPGM_mutase_AS"/>
</dbReference>
<dbReference type="PROSITE" id="PS00175">
    <property type="entry name" value="PG_MUTASE"/>
    <property type="match status" value="1"/>
</dbReference>
<keyword evidence="1" id="KW-0324">Glycolysis</keyword>
<name>A0ABZ2MKB1_9MICO</name>
<dbReference type="PANTHER" id="PTHR48100:SF1">
    <property type="entry name" value="HISTIDINE PHOSPHATASE FAMILY PROTEIN-RELATED"/>
    <property type="match status" value="1"/>
</dbReference>
<evidence type="ECO:0000256" key="1">
    <source>
        <dbReference type="ARBA" id="ARBA00023152"/>
    </source>
</evidence>
<dbReference type="Pfam" id="PF00300">
    <property type="entry name" value="His_Phos_1"/>
    <property type="match status" value="1"/>
</dbReference>
<dbReference type="InterPro" id="IPR050275">
    <property type="entry name" value="PGM_Phosphatase"/>
</dbReference>
<dbReference type="EC" id="3.1.3.-" evidence="3"/>
<evidence type="ECO:0000313" key="3">
    <source>
        <dbReference type="EMBL" id="WXB77497.1"/>
    </source>
</evidence>
<dbReference type="InterPro" id="IPR013078">
    <property type="entry name" value="His_Pase_superF_clade-1"/>
</dbReference>
<protein>
    <submittedName>
        <fullName evidence="3">Histidine phosphatase family protein</fullName>
        <ecNumber evidence="3">3.1.3.-</ecNumber>
    </submittedName>
</protein>
<keyword evidence="2" id="KW-0413">Isomerase</keyword>
<dbReference type="EMBL" id="CP144913">
    <property type="protein sequence ID" value="WXB77497.1"/>
    <property type="molecule type" value="Genomic_DNA"/>
</dbReference>
<keyword evidence="3" id="KW-0378">Hydrolase</keyword>
<sequence>MTSTHVHLIRHGESTWNRDGIIQGAHRGVTQPVLTESGRADAARAGLTLAALLGVPGGYRDLSLWSSDLVRALQTAEIISVALRPGGWSASVRNEAGLREQSLGDLEGERADSLPAQEVPDGQHISEVRWGGGESMRDVHDRVGEWFAPALIEQPEHLVVISHEHTIRASLAWLRQRSHREIDWDEPITPGSITTFDVGR</sequence>